<feature type="compositionally biased region" description="Basic and acidic residues" evidence="1">
    <location>
        <begin position="631"/>
        <end position="647"/>
    </location>
</feature>
<protein>
    <recommendedName>
        <fullName evidence="4">WW domain-containing protein</fullName>
    </recommendedName>
</protein>
<feature type="compositionally biased region" description="Basic and acidic residues" evidence="1">
    <location>
        <begin position="307"/>
        <end position="323"/>
    </location>
</feature>
<dbReference type="OMA" id="DPRENND"/>
<feature type="region of interest" description="Disordered" evidence="1">
    <location>
        <begin position="267"/>
        <end position="420"/>
    </location>
</feature>
<evidence type="ECO:0000313" key="2">
    <source>
        <dbReference type="EMBL" id="TRY71793.1"/>
    </source>
</evidence>
<feature type="region of interest" description="Disordered" evidence="1">
    <location>
        <begin position="162"/>
        <end position="247"/>
    </location>
</feature>
<gene>
    <name evidence="2" type="ORF">TCAL_01052</name>
</gene>
<sequence length="721" mass="81204">MIAHQGGCSVIGLFSCSWDETKDDFYYFNFESGHSQWEHPLDAIFLEKVTEARGQKRLKDSKEFLDPDITEVSGDTSDLLSAEVNKEDQDQFNMDLNAPQKLAPLPPLGRQLAPLGMGKKTLPPVNTLGPPPGGGVPLGSTPLSEKKKVTSIHHLSKPLTRPVLGGLKVNHDPPGLASPTQSLGATHKRQSLIKSSNVNHALPGDSSPENSSQVSSTSGPIRGILKGTTASSSSPAKEERKLYRDSLTQADKKRIHFNAKTDVKELTFEPESTSTSSEVSIEKVISKPTPRFQPPKPIPKLESLPSEDSHEDKDKDFMVEKSHASGPASNGSRPKTKLSKILSSVSNPDEEDKIPENSVSAPSKPNPKQDSSSTLSNVKLGTTTMQSLDQAKKPDNPRSFHSESARIAPSVAPKKQEDVRDIEKDVQDEVASFKERISSNLAIEKTKIEAELRAAYQDEIQQIRENLQTERQRQEENLKDVFAFEMQKLRETLESNLEIQRTEMMRNFNDEMDRDSRKMDGERQSQYREKEEELRQSVENQLEHYRTKLKEEVEQQRVLIEKEFKERLLHNMEKARQEVISEIKVREAKEIHTQIAISHPEVPISTNDSKAEFINEIRNLEDEIRELKLHIKQQEQRKPIDDPRENNDSSDDGIEDVPKRRHKNEDRGAVVPANVPTSALSGYGTNSNRITTSSTGWTVDEQIYKSKLWLKHRNQSRIPKS</sequence>
<dbReference type="SUPFAM" id="SSF58113">
    <property type="entry name" value="Apolipoprotein A-I"/>
    <property type="match status" value="1"/>
</dbReference>
<feature type="region of interest" description="Disordered" evidence="1">
    <location>
        <begin position="631"/>
        <end position="697"/>
    </location>
</feature>
<feature type="region of interest" description="Disordered" evidence="1">
    <location>
        <begin position="512"/>
        <end position="532"/>
    </location>
</feature>
<name>A0A553P280_TIGCA</name>
<organism evidence="2 3">
    <name type="scientific">Tigriopus californicus</name>
    <name type="common">Marine copepod</name>
    <dbReference type="NCBI Taxonomy" id="6832"/>
    <lineage>
        <taxon>Eukaryota</taxon>
        <taxon>Metazoa</taxon>
        <taxon>Ecdysozoa</taxon>
        <taxon>Arthropoda</taxon>
        <taxon>Crustacea</taxon>
        <taxon>Multicrustacea</taxon>
        <taxon>Hexanauplia</taxon>
        <taxon>Copepoda</taxon>
        <taxon>Harpacticoida</taxon>
        <taxon>Harpacticidae</taxon>
        <taxon>Tigriopus</taxon>
    </lineage>
</organism>
<dbReference type="CDD" id="cd00201">
    <property type="entry name" value="WW"/>
    <property type="match status" value="1"/>
</dbReference>
<dbReference type="AlphaFoldDB" id="A0A553P280"/>
<feature type="compositionally biased region" description="Polar residues" evidence="1">
    <location>
        <begin position="207"/>
        <end position="219"/>
    </location>
</feature>
<evidence type="ECO:0008006" key="4">
    <source>
        <dbReference type="Google" id="ProtNLM"/>
    </source>
</evidence>
<feature type="compositionally biased region" description="Polar residues" evidence="1">
    <location>
        <begin position="675"/>
        <end position="697"/>
    </location>
</feature>
<dbReference type="InterPro" id="IPR001202">
    <property type="entry name" value="WW_dom"/>
</dbReference>
<dbReference type="InterPro" id="IPR053233">
    <property type="entry name" value="ABRA-related"/>
</dbReference>
<comment type="caution">
    <text evidence="2">The sequence shown here is derived from an EMBL/GenBank/DDBJ whole genome shotgun (WGS) entry which is preliminary data.</text>
</comment>
<feature type="compositionally biased region" description="Basic and acidic residues" evidence="1">
    <location>
        <begin position="390"/>
        <end position="404"/>
    </location>
</feature>
<evidence type="ECO:0000313" key="3">
    <source>
        <dbReference type="Proteomes" id="UP000318571"/>
    </source>
</evidence>
<feature type="compositionally biased region" description="Polar residues" evidence="1">
    <location>
        <begin position="357"/>
        <end position="389"/>
    </location>
</feature>
<dbReference type="PANTHER" id="PTHR21715:SF0">
    <property type="entry name" value="RH04127P"/>
    <property type="match status" value="1"/>
</dbReference>
<proteinExistence type="predicted"/>
<reference evidence="2 3" key="1">
    <citation type="journal article" date="2018" name="Nat. Ecol. Evol.">
        <title>Genomic signatures of mitonuclear coevolution across populations of Tigriopus californicus.</title>
        <authorList>
            <person name="Barreto F.S."/>
            <person name="Watson E.T."/>
            <person name="Lima T.G."/>
            <person name="Willett C.S."/>
            <person name="Edmands S."/>
            <person name="Li W."/>
            <person name="Burton R.S."/>
        </authorList>
    </citation>
    <scope>NUCLEOTIDE SEQUENCE [LARGE SCALE GENOMIC DNA]</scope>
    <source>
        <strain evidence="2 3">San Diego</strain>
    </source>
</reference>
<dbReference type="Gene3D" id="3.30.1470.10">
    <property type="entry name" value="Photosystem I PsaD, reaction center subunit II"/>
    <property type="match status" value="1"/>
</dbReference>
<dbReference type="EMBL" id="VCGU01000008">
    <property type="protein sequence ID" value="TRY71793.1"/>
    <property type="molecule type" value="Genomic_DNA"/>
</dbReference>
<dbReference type="Proteomes" id="UP000318571">
    <property type="component" value="Chromosome 7"/>
</dbReference>
<evidence type="ECO:0000256" key="1">
    <source>
        <dbReference type="SAM" id="MobiDB-lite"/>
    </source>
</evidence>
<accession>A0A553P280</accession>
<dbReference type="PANTHER" id="PTHR21715">
    <property type="entry name" value="RH04127P"/>
    <property type="match status" value="1"/>
</dbReference>
<keyword evidence="3" id="KW-1185">Reference proteome</keyword>